<dbReference type="GO" id="GO:0008933">
    <property type="term" value="F:peptidoglycan lytic transglycosylase activity"/>
    <property type="evidence" value="ECO:0007669"/>
    <property type="project" value="TreeGrafter"/>
</dbReference>
<dbReference type="InterPro" id="IPR043426">
    <property type="entry name" value="MltB-like"/>
</dbReference>
<dbReference type="Pfam" id="PF13406">
    <property type="entry name" value="SLT_2"/>
    <property type="match status" value="1"/>
</dbReference>
<dbReference type="NCBIfam" id="TIGR02282">
    <property type="entry name" value="MltB"/>
    <property type="match status" value="1"/>
</dbReference>
<name>A0A0W0VPR0_9GAMM</name>
<dbReference type="Gene3D" id="1.10.8.350">
    <property type="entry name" value="Bacterial muramidase"/>
    <property type="match status" value="1"/>
</dbReference>
<proteinExistence type="predicted"/>
<dbReference type="FunFam" id="1.10.8.350:FF:000001">
    <property type="entry name" value="Lytic murein transglycosylase B"/>
    <property type="match status" value="1"/>
</dbReference>
<feature type="active site" evidence="1">
    <location>
        <position position="127"/>
    </location>
</feature>
<dbReference type="InterPro" id="IPR031304">
    <property type="entry name" value="SLT_2"/>
</dbReference>
<dbReference type="PANTHER" id="PTHR30163">
    <property type="entry name" value="MEMBRANE-BOUND LYTIC MUREIN TRANSGLYCOSYLASE B"/>
    <property type="match status" value="1"/>
</dbReference>
<dbReference type="EMBL" id="LNYK01000014">
    <property type="protein sequence ID" value="KTD21917.1"/>
    <property type="molecule type" value="Genomic_DNA"/>
</dbReference>
<reference evidence="3 4" key="1">
    <citation type="submission" date="2015-11" db="EMBL/GenBank/DDBJ databases">
        <title>Genomic analysis of 38 Legionella species identifies large and diverse effector repertoires.</title>
        <authorList>
            <person name="Burstein D."/>
            <person name="Amaro F."/>
            <person name="Zusman T."/>
            <person name="Lifshitz Z."/>
            <person name="Cohen O."/>
            <person name="Gilbert J.A."/>
            <person name="Pupko T."/>
            <person name="Shuman H.A."/>
            <person name="Segal G."/>
        </authorList>
    </citation>
    <scope>NUCLEOTIDE SEQUENCE [LARGE SCALE GENOMIC DNA]</scope>
    <source>
        <strain evidence="3 4">ATCC 49505</strain>
    </source>
</reference>
<evidence type="ECO:0000256" key="1">
    <source>
        <dbReference type="PIRSR" id="PIRSR611757-1"/>
    </source>
</evidence>
<accession>A0A0W0VPR0</accession>
<evidence type="ECO:0000313" key="3">
    <source>
        <dbReference type="EMBL" id="KTD21917.1"/>
    </source>
</evidence>
<dbReference type="SUPFAM" id="SSF53955">
    <property type="entry name" value="Lysozyme-like"/>
    <property type="match status" value="1"/>
</dbReference>
<sequence>MTDNLMRSVLIIFLLFTQLANLVYADEALLKRKDAQAFVNYMVKNHGFKREEVIGILREAQYQPQIIESMNKPFEKKNWDVYKALFLTPERVQKGIAFWRANQQTLEKAQQKFGVPAHIIVAIIGVETLYGERQGNYRVLDALSTLAFYYPKRSDFFTKELKEYLLLCREQNVSPVAYKGSYAGAIGKPQFMPSSYRFYAVDFTGKGKRDLINDDKDVIASVANYFHKHGWQMGEIVVQPALIKGAGYKKIRTNSKHPDYNTHYLASVGIKPRNSKIHAVKKAGLIELTTAEGQEYWLAYPNFYVITRYNTSPQYAMAVYLLAQELQAHWVASLANHSRVYG</sequence>
<evidence type="ECO:0000313" key="4">
    <source>
        <dbReference type="Proteomes" id="UP000054997"/>
    </source>
</evidence>
<dbReference type="STRING" id="45068.Llon_1082"/>
<dbReference type="GO" id="GO:0009253">
    <property type="term" value="P:peptidoglycan catabolic process"/>
    <property type="evidence" value="ECO:0007669"/>
    <property type="project" value="TreeGrafter"/>
</dbReference>
<dbReference type="InterPro" id="IPR011757">
    <property type="entry name" value="Lytic_transglycosylase_MltB"/>
</dbReference>
<dbReference type="PANTHER" id="PTHR30163:SF9">
    <property type="entry name" value="MEMBRANE-BOUND LYTIC MUREIN TRANSGLYCOSYLASE B"/>
    <property type="match status" value="1"/>
</dbReference>
<dbReference type="Proteomes" id="UP000054997">
    <property type="component" value="Unassembled WGS sequence"/>
</dbReference>
<dbReference type="PATRIC" id="fig|45068.5.peg.1167"/>
<evidence type="ECO:0000259" key="2">
    <source>
        <dbReference type="Pfam" id="PF13406"/>
    </source>
</evidence>
<dbReference type="AlphaFoldDB" id="A0A0W0VPR0"/>
<keyword evidence="4" id="KW-1185">Reference proteome</keyword>
<gene>
    <name evidence="3" type="ORF">Llon_1082</name>
</gene>
<organism evidence="3 4">
    <name type="scientific">Legionella londiniensis</name>
    <dbReference type="NCBI Taxonomy" id="45068"/>
    <lineage>
        <taxon>Bacteria</taxon>
        <taxon>Pseudomonadati</taxon>
        <taxon>Pseudomonadota</taxon>
        <taxon>Gammaproteobacteria</taxon>
        <taxon>Legionellales</taxon>
        <taxon>Legionellaceae</taxon>
        <taxon>Legionella</taxon>
    </lineage>
</organism>
<feature type="domain" description="Transglycosylase SLT" evidence="2">
    <location>
        <begin position="33"/>
        <end position="324"/>
    </location>
</feature>
<dbReference type="Gene3D" id="1.10.530.10">
    <property type="match status" value="1"/>
</dbReference>
<dbReference type="InterPro" id="IPR023346">
    <property type="entry name" value="Lysozyme-like_dom_sf"/>
</dbReference>
<protein>
    <submittedName>
        <fullName evidence="3">Membrane bound lytic murein transglycosylase</fullName>
    </submittedName>
</protein>
<dbReference type="CDD" id="cd13399">
    <property type="entry name" value="Slt35-like"/>
    <property type="match status" value="1"/>
</dbReference>
<comment type="caution">
    <text evidence="3">The sequence shown here is derived from an EMBL/GenBank/DDBJ whole genome shotgun (WGS) entry which is preliminary data.</text>
</comment>